<keyword evidence="1" id="KW-0472">Membrane</keyword>
<accession>A0A1I3DXA6</accession>
<gene>
    <name evidence="2" type="ORF">SAMN04488021_1439</name>
</gene>
<keyword evidence="1" id="KW-1133">Transmembrane helix</keyword>
<evidence type="ECO:0000313" key="3">
    <source>
        <dbReference type="Proteomes" id="UP000183635"/>
    </source>
</evidence>
<keyword evidence="3" id="KW-1185">Reference proteome</keyword>
<dbReference type="STRING" id="34004.SAMN04488021_1439"/>
<protein>
    <submittedName>
        <fullName evidence="2">Uncharacterized protein</fullName>
    </submittedName>
</protein>
<dbReference type="EMBL" id="FOPU01000043">
    <property type="protein sequence ID" value="SFH91370.1"/>
    <property type="molecule type" value="Genomic_DNA"/>
</dbReference>
<sequence>MLVDPRHPFFRRLWVRVLCVLLPLAWAGVELAAGSPLWALLFAAAGLYLAVTLLVPRR</sequence>
<organism evidence="2 3">
    <name type="scientific">Paracoccus aminovorans</name>
    <dbReference type="NCBI Taxonomy" id="34004"/>
    <lineage>
        <taxon>Bacteria</taxon>
        <taxon>Pseudomonadati</taxon>
        <taxon>Pseudomonadota</taxon>
        <taxon>Alphaproteobacteria</taxon>
        <taxon>Rhodobacterales</taxon>
        <taxon>Paracoccaceae</taxon>
        <taxon>Paracoccus</taxon>
    </lineage>
</organism>
<evidence type="ECO:0000313" key="2">
    <source>
        <dbReference type="EMBL" id="SFH91370.1"/>
    </source>
</evidence>
<proteinExistence type="predicted"/>
<dbReference type="RefSeq" id="WP_170848975.1">
    <property type="nucleotide sequence ID" value="NZ_CBCRYP010000040.1"/>
</dbReference>
<feature type="transmembrane region" description="Helical" evidence="1">
    <location>
        <begin position="37"/>
        <end position="55"/>
    </location>
</feature>
<evidence type="ECO:0000256" key="1">
    <source>
        <dbReference type="SAM" id="Phobius"/>
    </source>
</evidence>
<reference evidence="2 3" key="1">
    <citation type="submission" date="2016-10" db="EMBL/GenBank/DDBJ databases">
        <authorList>
            <person name="de Groot N.N."/>
        </authorList>
    </citation>
    <scope>NUCLEOTIDE SEQUENCE [LARGE SCALE GENOMIC DNA]</scope>
    <source>
        <strain evidence="2 3">DSM 8537</strain>
    </source>
</reference>
<name>A0A1I3DXA6_9RHOB</name>
<dbReference type="AlphaFoldDB" id="A0A1I3DXA6"/>
<dbReference type="Proteomes" id="UP000183635">
    <property type="component" value="Unassembled WGS sequence"/>
</dbReference>
<keyword evidence="1" id="KW-0812">Transmembrane</keyword>